<dbReference type="PROSITE" id="PS51318">
    <property type="entry name" value="TAT"/>
    <property type="match status" value="1"/>
</dbReference>
<keyword evidence="6" id="KW-1185">Reference proteome</keyword>
<name>A0A6F8YRI9_9ACTN</name>
<evidence type="ECO:0000256" key="2">
    <source>
        <dbReference type="ARBA" id="ARBA00008520"/>
    </source>
</evidence>
<dbReference type="EMBL" id="AP022871">
    <property type="protein sequence ID" value="BCB88451.1"/>
    <property type="molecule type" value="Genomic_DNA"/>
</dbReference>
<evidence type="ECO:0000256" key="3">
    <source>
        <dbReference type="ARBA" id="ARBA00022448"/>
    </source>
</evidence>
<sequence length="560" mass="60979">MTPPLAGAATNRRRFLGLTGLSAATVASGGLLTACGEGGGSKGAADDTNKLSGVLPAQGKLPDGIPQPDIASTRPVPDGYKKYPSNLVDVISDKPGGSGKEISAMTPAWGPAPPGLGQNAYLTAVNDELGIPVNFSIQDGLTYADKLNAMLGARDVPELLCVPQWEVEKLPRFADAVEALFEDLTDHLAGDKVNAYPMLATFPTGAWQNAVWNQRLMAIPNPTDGPYPWGLFYRKDLLDAKGLTYPKSIDELLAIGKQVTDTKAGVWAFSDIFAMVQMFHKSPASETGWRLKADGTPEHKYETPEFKAALEVMARIYKDGLVHPDLAASKGGDMKKLMESGRILFMQDGIGAWQGMQAQQQKVTPSFNLQPVPIFSATGGDPLVWGDDKPISYTFVKKGVGKERVEELLRVVNWCSAPFGTKEWHVREYGVEGKHHTMTADGPVKTDLGFKEIANQYFFVSGRSPVVQPWPETPNYVSDLLTYSNEMVKFMETNPWDGIKLEFPATYKSQTVPYEDKITDIVRGRRPLTEFDGLVTEWKTGGGGNEARDFLAKARSDAGK</sequence>
<comment type="similarity">
    <text evidence="2">Belongs to the bacterial solute-binding protein 1 family.</text>
</comment>
<dbReference type="Gene3D" id="3.40.190.10">
    <property type="entry name" value="Periplasmic binding protein-like II"/>
    <property type="match status" value="1"/>
</dbReference>
<dbReference type="InterPro" id="IPR006311">
    <property type="entry name" value="TAT_signal"/>
</dbReference>
<dbReference type="KEGG" id="psuu:Psuf_057640"/>
<dbReference type="AlphaFoldDB" id="A0A6F8YRI9"/>
<organism evidence="5 6">
    <name type="scientific">Phytohabitans suffuscus</name>
    <dbReference type="NCBI Taxonomy" id="624315"/>
    <lineage>
        <taxon>Bacteria</taxon>
        <taxon>Bacillati</taxon>
        <taxon>Actinomycetota</taxon>
        <taxon>Actinomycetes</taxon>
        <taxon>Micromonosporales</taxon>
        <taxon>Micromonosporaceae</taxon>
    </lineage>
</organism>
<comment type="subcellular location">
    <subcellularLocation>
        <location evidence="1">Cell envelope</location>
    </subcellularLocation>
</comment>
<dbReference type="InterPro" id="IPR050490">
    <property type="entry name" value="Bact_solute-bd_prot1"/>
</dbReference>
<keyword evidence="3" id="KW-0813">Transport</keyword>
<dbReference type="GO" id="GO:0030313">
    <property type="term" value="C:cell envelope"/>
    <property type="evidence" value="ECO:0007669"/>
    <property type="project" value="UniProtKB-SubCell"/>
</dbReference>
<dbReference type="Proteomes" id="UP000503011">
    <property type="component" value="Chromosome"/>
</dbReference>
<dbReference type="PANTHER" id="PTHR43649">
    <property type="entry name" value="ARABINOSE-BINDING PROTEIN-RELATED"/>
    <property type="match status" value="1"/>
</dbReference>
<evidence type="ECO:0000256" key="4">
    <source>
        <dbReference type="ARBA" id="ARBA00022729"/>
    </source>
</evidence>
<accession>A0A6F8YRI9</accession>
<dbReference type="InterPro" id="IPR006059">
    <property type="entry name" value="SBP"/>
</dbReference>
<gene>
    <name evidence="5" type="ORF">Psuf_057640</name>
</gene>
<evidence type="ECO:0000256" key="1">
    <source>
        <dbReference type="ARBA" id="ARBA00004196"/>
    </source>
</evidence>
<proteinExistence type="inferred from homology"/>
<reference evidence="5 6" key="2">
    <citation type="submission" date="2020-03" db="EMBL/GenBank/DDBJ databases">
        <authorList>
            <person name="Ichikawa N."/>
            <person name="Kimura A."/>
            <person name="Kitahashi Y."/>
            <person name="Uohara A."/>
        </authorList>
    </citation>
    <scope>NUCLEOTIDE SEQUENCE [LARGE SCALE GENOMIC DNA]</scope>
    <source>
        <strain evidence="5 6">NBRC 105367</strain>
    </source>
</reference>
<protein>
    <submittedName>
        <fullName evidence="5">Sugar ABC transporter substrate-binding protein</fullName>
    </submittedName>
</protein>
<dbReference type="RefSeq" id="WP_173159892.1">
    <property type="nucleotide sequence ID" value="NZ_AP022871.1"/>
</dbReference>
<evidence type="ECO:0000313" key="5">
    <source>
        <dbReference type="EMBL" id="BCB88451.1"/>
    </source>
</evidence>
<dbReference type="SUPFAM" id="SSF53850">
    <property type="entry name" value="Periplasmic binding protein-like II"/>
    <property type="match status" value="1"/>
</dbReference>
<evidence type="ECO:0000313" key="6">
    <source>
        <dbReference type="Proteomes" id="UP000503011"/>
    </source>
</evidence>
<reference evidence="5 6" key="1">
    <citation type="submission" date="2020-03" db="EMBL/GenBank/DDBJ databases">
        <title>Whole genome shotgun sequence of Phytohabitans suffuscus NBRC 105367.</title>
        <authorList>
            <person name="Komaki H."/>
            <person name="Tamura T."/>
        </authorList>
    </citation>
    <scope>NUCLEOTIDE SEQUENCE [LARGE SCALE GENOMIC DNA]</scope>
    <source>
        <strain evidence="5 6">NBRC 105367</strain>
    </source>
</reference>
<keyword evidence="4" id="KW-0732">Signal</keyword>
<dbReference type="PANTHER" id="PTHR43649:SF31">
    <property type="entry name" value="SN-GLYCEROL-3-PHOSPHATE-BINDING PERIPLASMIC PROTEIN UGPB"/>
    <property type="match status" value="1"/>
</dbReference>
<dbReference type="Pfam" id="PF01547">
    <property type="entry name" value="SBP_bac_1"/>
    <property type="match status" value="1"/>
</dbReference>